<dbReference type="RefSeq" id="WP_128359041.1">
    <property type="nucleotide sequence ID" value="NZ_CP053840.1"/>
</dbReference>
<dbReference type="EMBL" id="CP053840">
    <property type="protein sequence ID" value="QKF67821.1"/>
    <property type="molecule type" value="Genomic_DNA"/>
</dbReference>
<dbReference type="KEGG" id="avp:AVENP_2293"/>
<keyword evidence="2" id="KW-1185">Reference proteome</keyword>
<proteinExistence type="predicted"/>
<reference evidence="1 2" key="1">
    <citation type="submission" date="2020-05" db="EMBL/GenBank/DDBJ databases">
        <title>Complete genome sequencing of Campylobacter and Arcobacter type strains.</title>
        <authorList>
            <person name="Miller W.G."/>
            <person name="Yee E."/>
        </authorList>
    </citation>
    <scope>NUCLEOTIDE SEQUENCE [LARGE SCALE GENOMIC DNA]</scope>
    <source>
        <strain evidence="1 2">LMG 26156</strain>
    </source>
</reference>
<name>A0AAE7BB10_9BACT</name>
<accession>A0AAE7BB10</accession>
<organism evidence="1 2">
    <name type="scientific">Arcobacter venerupis</name>
    <dbReference type="NCBI Taxonomy" id="1054033"/>
    <lineage>
        <taxon>Bacteria</taxon>
        <taxon>Pseudomonadati</taxon>
        <taxon>Campylobacterota</taxon>
        <taxon>Epsilonproteobacteria</taxon>
        <taxon>Campylobacterales</taxon>
        <taxon>Arcobacteraceae</taxon>
        <taxon>Arcobacter</taxon>
    </lineage>
</organism>
<evidence type="ECO:0000313" key="1">
    <source>
        <dbReference type="EMBL" id="QKF67821.1"/>
    </source>
</evidence>
<dbReference type="AlphaFoldDB" id="A0AAE7BB10"/>
<sequence length="283" mass="33339">MTYSTEIDTVSIQIDCNSLEEQQGISFMIARAIGEYNKVCIKDNIFTKKKEILFNNNRLGIIRLGMNPILNKFTRQYDTNYYVAVSFAGLKSYIGILDNLSKGCLFATCGILNTFNIDYMFTELDVCLDISAKIDNILAICTTKLPRTEYHLVNHSFYNGDTVYIEKISKSRLTYNSQRAYVYNKAKKENLIYPLTRFELKLQKLFFLNNELNFSMIINALDRYTVMYFQNIYEKKIIVDRYNSYSRVSKRDIYRMGLDKYRLKPDVVKIERFINNLKSYKLY</sequence>
<evidence type="ECO:0000313" key="2">
    <source>
        <dbReference type="Proteomes" id="UP000503482"/>
    </source>
</evidence>
<protein>
    <submittedName>
        <fullName evidence="1">Uncharacterized protein</fullName>
    </submittedName>
</protein>
<dbReference type="Proteomes" id="UP000503482">
    <property type="component" value="Chromosome"/>
</dbReference>
<gene>
    <name evidence="1" type="ORF">AVENP_2293</name>
</gene>